<organism evidence="14">
    <name type="scientific">Danio rerio</name>
    <name type="common">Zebrafish</name>
    <name type="synonym">Brachydanio rerio</name>
    <dbReference type="NCBI Taxonomy" id="7955"/>
    <lineage>
        <taxon>Eukaryota</taxon>
        <taxon>Metazoa</taxon>
        <taxon>Chordata</taxon>
        <taxon>Craniata</taxon>
        <taxon>Vertebrata</taxon>
        <taxon>Euteleostomi</taxon>
        <taxon>Actinopterygii</taxon>
        <taxon>Neopterygii</taxon>
        <taxon>Teleostei</taxon>
        <taxon>Ostariophysi</taxon>
        <taxon>Cypriniformes</taxon>
        <taxon>Danionidae</taxon>
        <taxon>Danioninae</taxon>
        <taxon>Danio</taxon>
    </lineage>
</organism>
<keyword evidence="9 12" id="KW-0675">Receptor</keyword>
<keyword evidence="8 12" id="KW-0472">Membrane</keyword>
<reference evidence="15" key="3">
    <citation type="journal article" date="2013" name="Nature">
        <title>The zebrafish reference genome sequence and its relationship to the human genome.</title>
        <authorList>
            <consortium name="Genome Reference Consortium Zebrafish"/>
            <person name="Howe K."/>
            <person name="Clark M.D."/>
            <person name="Torroja C.F."/>
            <person name="Torrance J."/>
            <person name="Berthelot C."/>
            <person name="Muffato M."/>
            <person name="Collins J.E."/>
            <person name="Humphray S."/>
            <person name="McLaren K."/>
            <person name="Matthews L."/>
            <person name="McLaren S."/>
            <person name="Sealy I."/>
            <person name="Caccamo M."/>
            <person name="Churcher C."/>
            <person name="Scott C."/>
            <person name="Barrett J.C."/>
            <person name="Koch R."/>
            <person name="Rauch G.J."/>
            <person name="White S."/>
            <person name="Chow W."/>
            <person name="Kilian B."/>
            <person name="Quintais L.T."/>
            <person name="Guerra-Assuncao J.A."/>
            <person name="Zhou Y."/>
            <person name="Gu Y."/>
            <person name="Yen J."/>
            <person name="Vogel J.H."/>
            <person name="Eyre T."/>
            <person name="Redmond S."/>
            <person name="Banerjee R."/>
            <person name="Chi J."/>
            <person name="Fu B."/>
            <person name="Langley E."/>
            <person name="Maguire S.F."/>
            <person name="Laird G.K."/>
            <person name="Lloyd D."/>
            <person name="Kenyon E."/>
            <person name="Donaldson S."/>
            <person name="Sehra H."/>
            <person name="Almeida-King J."/>
            <person name="Loveland J."/>
            <person name="Trevanion S."/>
            <person name="Jones M."/>
            <person name="Quail M."/>
            <person name="Willey D."/>
            <person name="Hunt A."/>
            <person name="Burton J."/>
            <person name="Sims S."/>
            <person name="McLay K."/>
            <person name="Plumb B."/>
            <person name="Davis J."/>
            <person name="Clee C."/>
            <person name="Oliver K."/>
            <person name="Clark R."/>
            <person name="Riddle C."/>
            <person name="Elliot D."/>
            <person name="Eliott D."/>
            <person name="Threadgold G."/>
            <person name="Harden G."/>
            <person name="Ware D."/>
            <person name="Begum S."/>
            <person name="Mortimore B."/>
            <person name="Mortimer B."/>
            <person name="Kerry G."/>
            <person name="Heath P."/>
            <person name="Phillimore B."/>
            <person name="Tracey A."/>
            <person name="Corby N."/>
            <person name="Dunn M."/>
            <person name="Johnson C."/>
            <person name="Wood J."/>
            <person name="Clark S."/>
            <person name="Pelan S."/>
            <person name="Griffiths G."/>
            <person name="Smith M."/>
            <person name="Glithero R."/>
            <person name="Howden P."/>
            <person name="Barker N."/>
            <person name="Lloyd C."/>
            <person name="Stevens C."/>
            <person name="Harley J."/>
            <person name="Holt K."/>
            <person name="Panagiotidis G."/>
            <person name="Lovell J."/>
            <person name="Beasley H."/>
            <person name="Henderson C."/>
            <person name="Gordon D."/>
            <person name="Auger K."/>
            <person name="Wright D."/>
            <person name="Collins J."/>
            <person name="Raisen C."/>
            <person name="Dyer L."/>
            <person name="Leung K."/>
            <person name="Robertson L."/>
            <person name="Ambridge K."/>
            <person name="Leongamornlert D."/>
            <person name="McGuire S."/>
            <person name="Gilderthorp R."/>
            <person name="Griffiths C."/>
            <person name="Manthravadi D."/>
            <person name="Nichol S."/>
            <person name="Barker G."/>
            <person name="Whitehead S."/>
            <person name="Kay M."/>
            <person name="Brown J."/>
            <person name="Murnane C."/>
            <person name="Gray E."/>
            <person name="Humphries M."/>
            <person name="Sycamore N."/>
            <person name="Barker D."/>
            <person name="Saunders D."/>
            <person name="Wallis J."/>
            <person name="Babbage A."/>
            <person name="Hammond S."/>
            <person name="Mashreghi-Mohammadi M."/>
            <person name="Barr L."/>
            <person name="Martin S."/>
            <person name="Wray P."/>
            <person name="Ellington A."/>
            <person name="Matthews N."/>
            <person name="Ellwood M."/>
            <person name="Woodmansey R."/>
            <person name="Clark G."/>
            <person name="Cooper J."/>
            <person name="Cooper J."/>
            <person name="Tromans A."/>
            <person name="Grafham D."/>
            <person name="Skuce C."/>
            <person name="Pandian R."/>
            <person name="Andrews R."/>
            <person name="Harrison E."/>
            <person name="Kimberley A."/>
            <person name="Garnett J."/>
            <person name="Fosker N."/>
            <person name="Hall R."/>
            <person name="Garner P."/>
            <person name="Kelly D."/>
            <person name="Bird C."/>
            <person name="Palmer S."/>
            <person name="Gehring I."/>
            <person name="Berger A."/>
            <person name="Dooley C.M."/>
            <person name="Ersan-Urun Z."/>
            <person name="Eser C."/>
            <person name="Geiger H."/>
            <person name="Geisler M."/>
            <person name="Karotki L."/>
            <person name="Kirn A."/>
            <person name="Konantz J."/>
            <person name="Konantz M."/>
            <person name="Oberlander M."/>
            <person name="Rudolph-Geiger S."/>
            <person name="Teucke M."/>
            <person name="Lanz C."/>
            <person name="Raddatz G."/>
            <person name="Osoegawa K."/>
            <person name="Zhu B."/>
            <person name="Rapp A."/>
            <person name="Widaa S."/>
            <person name="Langford C."/>
            <person name="Yang F."/>
            <person name="Schuster S.C."/>
            <person name="Carter N.P."/>
            <person name="Harrow J."/>
            <person name="Ning Z."/>
            <person name="Herrero J."/>
            <person name="Searle S.M."/>
            <person name="Enright A."/>
            <person name="Geisler R."/>
            <person name="Plasterk R.H."/>
            <person name="Lee C."/>
            <person name="Westerfield M."/>
            <person name="de Jong P.J."/>
            <person name="Zon L.I."/>
            <person name="Postlethwait J.H."/>
            <person name="Nusslein-Volhard C."/>
            <person name="Hubbard T.J."/>
            <person name="Roest Crollius H."/>
            <person name="Rogers J."/>
            <person name="Stemple D.L."/>
        </authorList>
    </citation>
    <scope>NUCLEOTIDE SEQUENCE [LARGE SCALE GENOMIC DNA]</scope>
</reference>
<evidence type="ECO:0000256" key="13">
    <source>
        <dbReference type="SAM" id="Phobius"/>
    </source>
</evidence>
<dbReference type="AlphaFoldDB" id="A6P6V4"/>
<dbReference type="RefSeq" id="NP_001098605.1">
    <property type="nucleotide sequence ID" value="NM_001105135.1"/>
</dbReference>
<evidence type="ECO:0000256" key="6">
    <source>
        <dbReference type="ARBA" id="ARBA00022989"/>
    </source>
</evidence>
<gene>
    <name evidence="14 16 17" type="primary">tas2r3</name>
    <name evidence="16" type="synonym">T2R6</name>
    <name evidence="16" type="synonym">zfT2R3</name>
</gene>
<evidence type="ECO:0000256" key="7">
    <source>
        <dbReference type="ARBA" id="ARBA00023040"/>
    </source>
</evidence>
<evidence type="ECO:0000256" key="9">
    <source>
        <dbReference type="ARBA" id="ARBA00023170"/>
    </source>
</evidence>
<protein>
    <recommendedName>
        <fullName evidence="12">Taste receptor type 2</fullName>
    </recommendedName>
</protein>
<dbReference type="ZFIN" id="ZDB-GENE-110725-1">
    <property type="gene designation" value="tas2r3"/>
</dbReference>
<dbReference type="GO" id="GO:0033038">
    <property type="term" value="F:bitter taste receptor activity"/>
    <property type="evidence" value="ECO:0007669"/>
    <property type="project" value="InterPro"/>
</dbReference>
<feature type="transmembrane region" description="Helical" evidence="13">
    <location>
        <begin position="77"/>
        <end position="98"/>
    </location>
</feature>
<feature type="transmembrane region" description="Helical" evidence="13">
    <location>
        <begin position="261"/>
        <end position="280"/>
    </location>
</feature>
<feature type="transmembrane region" description="Helical" evidence="13">
    <location>
        <begin position="220"/>
        <end position="240"/>
    </location>
</feature>
<dbReference type="InterPro" id="IPR007960">
    <property type="entry name" value="TAS2R"/>
</dbReference>
<evidence type="ECO:0000256" key="3">
    <source>
        <dbReference type="ARBA" id="ARBA00022480"/>
    </source>
</evidence>
<reference evidence="16" key="2">
    <citation type="journal article" date="2011" name="J. Comp. Neurol.">
        <title>Mutually exclusive expression of Galphaia and Galpha14 reveals diversification of taste receptor cells in zebrafish.</title>
        <authorList>
            <person name="Ohmoto M."/>
            <person name="Okada S."/>
            <person name="Nakamura S."/>
            <person name="Abe K."/>
            <person name="Matsumoto I."/>
        </authorList>
    </citation>
    <scope>NUCLEOTIDE SEQUENCE</scope>
</reference>
<feature type="transmembrane region" description="Helical" evidence="13">
    <location>
        <begin position="154"/>
        <end position="177"/>
    </location>
</feature>
<proteinExistence type="inferred from homology"/>
<evidence type="ECO:0000256" key="2">
    <source>
        <dbReference type="ARBA" id="ARBA00007376"/>
    </source>
</evidence>
<evidence type="ECO:0000313" key="14">
    <source>
        <dbReference type="EMBL" id="BAF69114.1"/>
    </source>
</evidence>
<comment type="similarity">
    <text evidence="2 11">Belongs to the G-protein coupled receptor T2R family.</text>
</comment>
<evidence type="ECO:0000256" key="1">
    <source>
        <dbReference type="ARBA" id="ARBA00004141"/>
    </source>
</evidence>
<evidence type="ECO:0000256" key="8">
    <source>
        <dbReference type="ARBA" id="ARBA00023136"/>
    </source>
</evidence>
<reference evidence="14" key="1">
    <citation type="submission" date="2007-01" db="EMBL/GenBank/DDBJ databases">
        <title>Characterization of ligands for fish taste receptors conserved mechanism of receiving attractive and aversive tastants in vertebrates.</title>
        <authorList>
            <person name="Oike H."/>
            <person name="Nagai T."/>
            <person name="Furuyama A."/>
            <person name="Okada S."/>
            <person name="Aihra Y."/>
            <person name="Ishimaru Y."/>
            <person name="Marui T."/>
            <person name="Misaka T."/>
            <person name="Abe K."/>
        </authorList>
    </citation>
    <scope>NUCLEOTIDE SEQUENCE</scope>
</reference>
<evidence type="ECO:0000256" key="12">
    <source>
        <dbReference type="RuleBase" id="RU004424"/>
    </source>
</evidence>
<dbReference type="CTD" id="50831"/>
<feature type="transmembrane region" description="Helical" evidence="13">
    <location>
        <begin position="35"/>
        <end position="57"/>
    </location>
</feature>
<keyword evidence="10 12" id="KW-0807">Transducer</keyword>
<dbReference type="PANTHER" id="PTHR11394:SF47">
    <property type="entry name" value="TASTE RECEPTOR TYPE 2 MEMBER 40"/>
    <property type="match status" value="1"/>
</dbReference>
<feature type="transmembrane region" description="Helical" evidence="13">
    <location>
        <begin position="6"/>
        <end position="23"/>
    </location>
</feature>
<dbReference type="SUPFAM" id="SSF81321">
    <property type="entry name" value="Family A G protein-coupled receptor-like"/>
    <property type="match status" value="1"/>
</dbReference>
<evidence type="ECO:0000256" key="11">
    <source>
        <dbReference type="RuleBase" id="RU004423"/>
    </source>
</evidence>
<dbReference type="OrthoDB" id="8724017at2759"/>
<keyword evidence="3 12" id="KW-0919">Taste</keyword>
<reference evidence="16" key="5">
    <citation type="journal article" date="2023" name="Curr. Biol.">
        <title>CSF-contacting neurons respond to Streptococcus pneumoniae and promote host survival during central nervous system infection.</title>
        <authorList>
            <person name="Prendergast A.E."/>
            <person name="Jim K.K."/>
            <person name="Marnas H."/>
            <person name="Desban L."/>
            <person name="Quan F.B."/>
            <person name="Djenoune L."/>
            <person name="Laghi V."/>
            <person name="Hocquemiller A."/>
            <person name="Lunsford E.T."/>
            <person name="Roussel J."/>
            <person name="Keiser L."/>
            <person name="Lejeune F.X."/>
            <person name="Dhanasekar M."/>
            <person name="Bardet P.L."/>
            <person name="Levraud J.P."/>
            <person name="van de Beek D."/>
            <person name="Vandenbroucke-Grauls C.M.J.E."/>
            <person name="Wyart C."/>
        </authorList>
    </citation>
    <scope>NUCLEOTIDE SEQUENCE</scope>
</reference>
<dbReference type="HOGENOM" id="CLU_879857_0_0_1"/>
<evidence type="ECO:0000313" key="17">
    <source>
        <dbReference type="ZFIN" id="ZDB-GENE-110725-1"/>
    </source>
</evidence>
<dbReference type="EMBL" id="AB290686">
    <property type="protein sequence ID" value="BAF69114.1"/>
    <property type="molecule type" value="Genomic_DNA"/>
</dbReference>
<dbReference type="Proteomes" id="UP000000437">
    <property type="component" value="Chromosome 9"/>
</dbReference>
<dbReference type="GO" id="GO:0004930">
    <property type="term" value="F:G protein-coupled receptor activity"/>
    <property type="evidence" value="ECO:0007669"/>
    <property type="project" value="UniProtKB-KW"/>
</dbReference>
<keyword evidence="6 13" id="KW-1133">Transmembrane helix</keyword>
<accession>A6P6V4</accession>
<evidence type="ECO:0000313" key="15">
    <source>
        <dbReference type="Proteomes" id="UP000000437"/>
    </source>
</evidence>
<name>A6P6V4_DANRE</name>
<keyword evidence="15" id="KW-1185">Reference proteome</keyword>
<dbReference type="Pfam" id="PF05296">
    <property type="entry name" value="TAS2R"/>
    <property type="match status" value="1"/>
</dbReference>
<feature type="transmembrane region" description="Helical" evidence="13">
    <location>
        <begin position="300"/>
        <end position="318"/>
    </location>
</feature>
<sequence>MKRWSLYIFFVYIRHTFLLVVSGKMDPPVVNMSSVAFALINVPVSMTTNLMNVFFVYCMFSSDQGPASGVKPPLNVLLWSLIGCSLFYNILNLLFVFLDILYASQWIYDVSGSAIVLAMWTGFTTSLWLNVCYFFQIVPVQWPFLVWMKQHIRLIVYSALFADRLFFLSEFLFRVILEMTEIPAAGFNSTSDHENITSESNLRPDTIEIYITYMSIRGCVFVLCVVVMLASGITTVIYLWKHMKRMEKNSTVFSVLRNKQQMRLTIIGIIQTVLFSLGLLWLMGEELLVHFGVCLDGGRLLRSVMALYSLGVNILLMIGQSKYRLMANNICRKVQRLKLTFA</sequence>
<keyword evidence="5 12" id="KW-0812">Transmembrane</keyword>
<comment type="subcellular location">
    <subcellularLocation>
        <location evidence="1 12">Membrane</location>
        <topology evidence="1 12">Multi-pass membrane protein</topology>
    </subcellularLocation>
</comment>
<dbReference type="PANTHER" id="PTHR11394">
    <property type="entry name" value="TASTE RECEPTOR TYPE 2"/>
    <property type="match status" value="1"/>
</dbReference>
<evidence type="ECO:0000256" key="4">
    <source>
        <dbReference type="ARBA" id="ARBA00022606"/>
    </source>
</evidence>
<evidence type="ECO:0000256" key="10">
    <source>
        <dbReference type="ARBA" id="ARBA00023224"/>
    </source>
</evidence>
<evidence type="ECO:0000256" key="5">
    <source>
        <dbReference type="ARBA" id="ARBA00022692"/>
    </source>
</evidence>
<dbReference type="GeneID" id="795861"/>
<reference evidence="16" key="4">
    <citation type="journal article" date="2021" name="Genome Biol. Evol.">
        <title>At the Root of T2R Gene Evolution: Recognition Profiles of Coelacanth and Zebrafish Bitter Receptors.</title>
        <authorList>
            <person name="Behrens M."/>
            <person name="Di Pizio A."/>
            <person name="Redel U."/>
            <person name="Meyerhof W."/>
            <person name="Korsching S.I."/>
        </authorList>
    </citation>
    <scope>NUCLEOTIDE SEQUENCE</scope>
</reference>
<keyword evidence="4 12" id="KW-0716">Sensory transduction</keyword>
<evidence type="ECO:0000313" key="16">
    <source>
        <dbReference type="RefSeq" id="NP_001098605.1"/>
    </source>
</evidence>
<reference evidence="16" key="6">
    <citation type="submission" date="2025-04" db="UniProtKB">
        <authorList>
            <consortium name="RefSeq"/>
        </authorList>
    </citation>
    <scope>IDENTIFICATION</scope>
</reference>
<dbReference type="GO" id="GO:0016020">
    <property type="term" value="C:membrane"/>
    <property type="evidence" value="ECO:0007669"/>
    <property type="project" value="UniProtKB-SubCell"/>
</dbReference>
<dbReference type="KEGG" id="dre:795861"/>
<dbReference type="AGR" id="ZFIN:ZDB-GENE-110725-1"/>
<keyword evidence="7 12" id="KW-0297">G-protein coupled receptor</keyword>